<dbReference type="PANTHER" id="PTHR42756">
    <property type="entry name" value="TRANSCRIPTIONAL REGULATOR, MARR"/>
    <property type="match status" value="1"/>
</dbReference>
<proteinExistence type="predicted"/>
<evidence type="ECO:0000313" key="5">
    <source>
        <dbReference type="EMBL" id="PZQ99336.1"/>
    </source>
</evidence>
<sequence>MTPGTERLGLLMHDALRAIRKRFECHSGAYGLSSAQWRLLANLSREGRASQARLAELLEIEPISVSRLVDRMEQSGWVAREPDVNDRRVRIVVPTEKTLIAYAKIKATAEDVYADALNGLSDAERVALVTGLKAIIANLSDSDTTADCRQSETQS</sequence>
<accession>A0A2W5SBU4</accession>
<dbReference type="InterPro" id="IPR036390">
    <property type="entry name" value="WH_DNA-bd_sf"/>
</dbReference>
<evidence type="ECO:0000256" key="2">
    <source>
        <dbReference type="ARBA" id="ARBA00023125"/>
    </source>
</evidence>
<reference evidence="5 6" key="1">
    <citation type="submission" date="2017-08" db="EMBL/GenBank/DDBJ databases">
        <title>Infants hospitalized years apart are colonized by the same room-sourced microbial strains.</title>
        <authorList>
            <person name="Brooks B."/>
            <person name="Olm M.R."/>
            <person name="Firek B.A."/>
            <person name="Baker R."/>
            <person name="Thomas B.C."/>
            <person name="Morowitz M.J."/>
            <person name="Banfield J.F."/>
        </authorList>
    </citation>
    <scope>NUCLEOTIDE SEQUENCE [LARGE SCALE GENOMIC DNA]</scope>
    <source>
        <strain evidence="5">S2_003_000_R2_11</strain>
    </source>
</reference>
<dbReference type="PANTHER" id="PTHR42756:SF1">
    <property type="entry name" value="TRANSCRIPTIONAL REPRESSOR OF EMRAB OPERON"/>
    <property type="match status" value="1"/>
</dbReference>
<evidence type="ECO:0000256" key="3">
    <source>
        <dbReference type="ARBA" id="ARBA00023163"/>
    </source>
</evidence>
<dbReference type="EMBL" id="QFQS01000001">
    <property type="protein sequence ID" value="PZQ99336.1"/>
    <property type="molecule type" value="Genomic_DNA"/>
</dbReference>
<evidence type="ECO:0000313" key="6">
    <source>
        <dbReference type="Proteomes" id="UP000248975"/>
    </source>
</evidence>
<feature type="domain" description="HTH marR-type" evidence="4">
    <location>
        <begin position="5"/>
        <end position="137"/>
    </location>
</feature>
<keyword evidence="1" id="KW-0805">Transcription regulation</keyword>
<keyword evidence="2" id="KW-0238">DNA-binding</keyword>
<dbReference type="PROSITE" id="PS50995">
    <property type="entry name" value="HTH_MARR_2"/>
    <property type="match status" value="1"/>
</dbReference>
<dbReference type="Proteomes" id="UP000248975">
    <property type="component" value="Unassembled WGS sequence"/>
</dbReference>
<dbReference type="InterPro" id="IPR000835">
    <property type="entry name" value="HTH_MarR-typ"/>
</dbReference>
<comment type="caution">
    <text evidence="5">The sequence shown here is derived from an EMBL/GenBank/DDBJ whole genome shotgun (WGS) entry which is preliminary data.</text>
</comment>
<dbReference type="Pfam" id="PF01047">
    <property type="entry name" value="MarR"/>
    <property type="match status" value="1"/>
</dbReference>
<dbReference type="SUPFAM" id="SSF46785">
    <property type="entry name" value="Winged helix' DNA-binding domain"/>
    <property type="match status" value="1"/>
</dbReference>
<dbReference type="AlphaFoldDB" id="A0A2W5SBU4"/>
<dbReference type="GO" id="GO:0003677">
    <property type="term" value="F:DNA binding"/>
    <property type="evidence" value="ECO:0007669"/>
    <property type="project" value="UniProtKB-KW"/>
</dbReference>
<protein>
    <submittedName>
        <fullName evidence="5">MarR family transcriptional regulator</fullName>
    </submittedName>
</protein>
<dbReference type="SMART" id="SM00347">
    <property type="entry name" value="HTH_MARR"/>
    <property type="match status" value="1"/>
</dbReference>
<dbReference type="Gene3D" id="1.10.10.10">
    <property type="entry name" value="Winged helix-like DNA-binding domain superfamily/Winged helix DNA-binding domain"/>
    <property type="match status" value="1"/>
</dbReference>
<keyword evidence="3" id="KW-0804">Transcription</keyword>
<evidence type="ECO:0000259" key="4">
    <source>
        <dbReference type="PROSITE" id="PS50995"/>
    </source>
</evidence>
<evidence type="ECO:0000256" key="1">
    <source>
        <dbReference type="ARBA" id="ARBA00023015"/>
    </source>
</evidence>
<dbReference type="InterPro" id="IPR036388">
    <property type="entry name" value="WH-like_DNA-bd_sf"/>
</dbReference>
<dbReference type="GO" id="GO:0003700">
    <property type="term" value="F:DNA-binding transcription factor activity"/>
    <property type="evidence" value="ECO:0007669"/>
    <property type="project" value="InterPro"/>
</dbReference>
<organism evidence="5 6">
    <name type="scientific">Cereibacter sphaeroides</name>
    <name type="common">Rhodobacter sphaeroides</name>
    <dbReference type="NCBI Taxonomy" id="1063"/>
    <lineage>
        <taxon>Bacteria</taxon>
        <taxon>Pseudomonadati</taxon>
        <taxon>Pseudomonadota</taxon>
        <taxon>Alphaproteobacteria</taxon>
        <taxon>Rhodobacterales</taxon>
        <taxon>Paracoccaceae</taxon>
        <taxon>Cereibacter</taxon>
    </lineage>
</organism>
<gene>
    <name evidence="5" type="ORF">DI533_01200</name>
</gene>
<dbReference type="PRINTS" id="PR00598">
    <property type="entry name" value="HTHMARR"/>
</dbReference>
<name>A0A2W5SBU4_CERSP</name>